<proteinExistence type="predicted"/>
<evidence type="ECO:0000313" key="2">
    <source>
        <dbReference type="EMBL" id="QDE47834.1"/>
    </source>
</evidence>
<evidence type="ECO:0000313" key="3">
    <source>
        <dbReference type="Proteomes" id="UP000318237"/>
    </source>
</evidence>
<dbReference type="InterPro" id="IPR015590">
    <property type="entry name" value="Aldehyde_DH_dom"/>
</dbReference>
<feature type="domain" description="Aldehyde dehydrogenase" evidence="1">
    <location>
        <begin position="26"/>
        <end position="52"/>
    </location>
</feature>
<gene>
    <name evidence="2" type="ORF">EIN43_18455</name>
</gene>
<name>A0A4Y5ZPX9_9ENTR</name>
<dbReference type="Pfam" id="PF00171">
    <property type="entry name" value="Aldedh"/>
    <property type="match status" value="1"/>
</dbReference>
<protein>
    <submittedName>
        <fullName evidence="2">Aldehyde dehydrogenase family protein</fullName>
    </submittedName>
</protein>
<accession>A0A4Y5ZPX9</accession>
<dbReference type="GO" id="GO:0016620">
    <property type="term" value="F:oxidoreductase activity, acting on the aldehyde or oxo group of donors, NAD or NADP as acceptor"/>
    <property type="evidence" value="ECO:0007669"/>
    <property type="project" value="InterPro"/>
</dbReference>
<evidence type="ECO:0000259" key="1">
    <source>
        <dbReference type="Pfam" id="PF00171"/>
    </source>
</evidence>
<dbReference type="InterPro" id="IPR016163">
    <property type="entry name" value="Ald_DH_C"/>
</dbReference>
<dbReference type="Gene3D" id="3.40.309.10">
    <property type="entry name" value="Aldehyde Dehydrogenase, Chain A, domain 2"/>
    <property type="match status" value="1"/>
</dbReference>
<dbReference type="AlphaFoldDB" id="A0A4Y5ZPX9"/>
<dbReference type="Proteomes" id="UP000318237">
    <property type="component" value="Chromosome"/>
</dbReference>
<organism evidence="2 3">
    <name type="scientific">Enterobacter hormaechei</name>
    <dbReference type="NCBI Taxonomy" id="158836"/>
    <lineage>
        <taxon>Bacteria</taxon>
        <taxon>Pseudomonadati</taxon>
        <taxon>Pseudomonadota</taxon>
        <taxon>Gammaproteobacteria</taxon>
        <taxon>Enterobacterales</taxon>
        <taxon>Enterobacteriaceae</taxon>
        <taxon>Enterobacter</taxon>
        <taxon>Enterobacter cloacae complex</taxon>
    </lineage>
</organism>
<dbReference type="EMBL" id="CP041054">
    <property type="protein sequence ID" value="QDE47834.1"/>
    <property type="molecule type" value="Genomic_DNA"/>
</dbReference>
<dbReference type="SUPFAM" id="SSF53720">
    <property type="entry name" value="ALDH-like"/>
    <property type="match status" value="1"/>
</dbReference>
<reference evidence="2 3" key="1">
    <citation type="submission" date="2019-06" db="EMBL/GenBank/DDBJ databases">
        <title>Whole genome sequencing of XDR Enterobacter.</title>
        <authorList>
            <person name="Gnana Soundari P."/>
            <person name="Vijayakumar R."/>
            <person name="Krishnan P."/>
        </authorList>
    </citation>
    <scope>NUCLEOTIDE SEQUENCE [LARGE SCALE GENOMIC DNA]</scope>
    <source>
        <strain evidence="2 3">C126</strain>
    </source>
</reference>
<dbReference type="InterPro" id="IPR016161">
    <property type="entry name" value="Ald_DH/histidinol_DH"/>
</dbReference>
<sequence>MCRRATTLSRLSCSVRTTCAFSGGNFGPVLAVTTFKTMDEALELANDTQYGTGRASGAVTVIWPIKWAGAFRPDAYGQTAITPIRLMRRLAATSSRASGVKPIR</sequence>